<accession>A0A1F7Z0D6</accession>
<gene>
    <name evidence="1" type="ORF">A3D01_04560</name>
</gene>
<evidence type="ECO:0000313" key="2">
    <source>
        <dbReference type="Proteomes" id="UP000177169"/>
    </source>
</evidence>
<reference evidence="1 2" key="1">
    <citation type="journal article" date="2016" name="Nat. Commun.">
        <title>Thousands of microbial genomes shed light on interconnected biogeochemical processes in an aquifer system.</title>
        <authorList>
            <person name="Anantharaman K."/>
            <person name="Brown C.T."/>
            <person name="Hug L.A."/>
            <person name="Sharon I."/>
            <person name="Castelle C.J."/>
            <person name="Probst A.J."/>
            <person name="Thomas B.C."/>
            <person name="Singh A."/>
            <person name="Wilkins M.J."/>
            <person name="Karaoz U."/>
            <person name="Brodie E.L."/>
            <person name="Williams K.H."/>
            <person name="Hubbard S.S."/>
            <person name="Banfield J.F."/>
        </authorList>
    </citation>
    <scope>NUCLEOTIDE SEQUENCE [LARGE SCALE GENOMIC DNA]</scope>
</reference>
<dbReference type="STRING" id="1802505.A3D01_04560"/>
<comment type="caution">
    <text evidence="1">The sequence shown here is derived from an EMBL/GenBank/DDBJ whole genome shotgun (WGS) entry which is preliminary data.</text>
</comment>
<proteinExistence type="predicted"/>
<dbReference type="EMBL" id="MGGR01000031">
    <property type="protein sequence ID" value="OGM32418.1"/>
    <property type="molecule type" value="Genomic_DNA"/>
</dbReference>
<organism evidence="1 2">
    <name type="scientific">Candidatus Woesebacteria bacterium RIFCSPHIGHO2_02_FULL_39_13</name>
    <dbReference type="NCBI Taxonomy" id="1802505"/>
    <lineage>
        <taxon>Bacteria</taxon>
        <taxon>Candidatus Woeseibacteriota</taxon>
    </lineage>
</organism>
<dbReference type="Proteomes" id="UP000177169">
    <property type="component" value="Unassembled WGS sequence"/>
</dbReference>
<dbReference type="AlphaFoldDB" id="A0A1F7Z0D6"/>
<evidence type="ECO:0000313" key="1">
    <source>
        <dbReference type="EMBL" id="OGM32418.1"/>
    </source>
</evidence>
<protein>
    <submittedName>
        <fullName evidence="1">Uncharacterized protein</fullName>
    </submittedName>
</protein>
<sequence length="315" mass="35962">MIEPIIFITKQALYEMVNEVLRFPEIETAWGLYGLIFPNETTLVTGILKASASDIVRKYATTTLGGNRQAEAVRWLSSNHKILKKMNVSPDEARFAFLFKGHSHHVLGVDSYSSQDHASIFEAVEKDGLEIAIGPLATLETKGPDVNYLASWRGTMVIDQSQRVWLRFYYLSRSMLENRVRRARLIDPIVVDAVDVPVVPPLGWQFTREDDYLEQLRHIKNYGCQVQVILREIRNGPPFEVQFLVSKPNWRGMLSIVTDWDFPKTAPTFQVLNPTKGSSEAGDYEGAKYLLEEPLWSPEFDLIEVVFRLEARGEL</sequence>
<name>A0A1F7Z0D6_9BACT</name>